<feature type="domain" description="Bacterial sugar transferase" evidence="2">
    <location>
        <begin position="3"/>
        <end position="194"/>
    </location>
</feature>
<evidence type="ECO:0000313" key="3">
    <source>
        <dbReference type="EMBL" id="NHK97912.1"/>
    </source>
</evidence>
<name>A0ABX0HS91_9BURK</name>
<dbReference type="PANTHER" id="PTHR30576:SF20">
    <property type="entry name" value="QUINOVOSAMINEPHOSPHOTRANSFERAE-RELATED"/>
    <property type="match status" value="1"/>
</dbReference>
<dbReference type="Proteomes" id="UP000802098">
    <property type="component" value="Unassembled WGS sequence"/>
</dbReference>
<comment type="similarity">
    <text evidence="1">Belongs to the bacterial sugar transferase family.</text>
</comment>
<dbReference type="RefSeq" id="WP_009856556.1">
    <property type="nucleotide sequence ID" value="NZ_JAAOCD010000002.1"/>
</dbReference>
<dbReference type="Pfam" id="PF02397">
    <property type="entry name" value="Bac_transf"/>
    <property type="match status" value="1"/>
</dbReference>
<sequence length="197" mass="21892">MSKRLFDLVGAAVALLLLSPLLLAAALAVKLDSPGPVFFRQQRVGRGGVPFRIHKFRTMREGAPGLQITVGDDPRITRVGRWLRRTRIDELPQFIDVLQGTMSLVGPRPEVPRYVAFYPPELRERVLSVRPGITDPVSLAYADESERLARAADPEREYVEVLLPRKLQAAAAYAERATLWTDLGVLLRSVGVLLGRS</sequence>
<dbReference type="InterPro" id="IPR003362">
    <property type="entry name" value="Bact_transf"/>
</dbReference>
<comment type="caution">
    <text evidence="3">The sequence shown here is derived from an EMBL/GenBank/DDBJ whole genome shotgun (WGS) entry which is preliminary data.</text>
</comment>
<organism evidence="3 4">
    <name type="scientific">Rubrivivax benzoatilyticus</name>
    <dbReference type="NCBI Taxonomy" id="316997"/>
    <lineage>
        <taxon>Bacteria</taxon>
        <taxon>Pseudomonadati</taxon>
        <taxon>Pseudomonadota</taxon>
        <taxon>Betaproteobacteria</taxon>
        <taxon>Burkholderiales</taxon>
        <taxon>Sphaerotilaceae</taxon>
        <taxon>Rubrivivax</taxon>
    </lineage>
</organism>
<accession>A0ABX0HS91</accession>
<evidence type="ECO:0000256" key="1">
    <source>
        <dbReference type="ARBA" id="ARBA00006464"/>
    </source>
</evidence>
<evidence type="ECO:0000259" key="2">
    <source>
        <dbReference type="Pfam" id="PF02397"/>
    </source>
</evidence>
<gene>
    <name evidence="3" type="ORF">G7087_05945</name>
</gene>
<dbReference type="EMBL" id="JAAOCD010000002">
    <property type="protein sequence ID" value="NHK97912.1"/>
    <property type="molecule type" value="Genomic_DNA"/>
</dbReference>
<reference evidence="3 4" key="1">
    <citation type="submission" date="2020-03" db="EMBL/GenBank/DDBJ databases">
        <title>Rubrivivax benzoatilyticus JA2 (sequenced after 10 years sub-culturing).</title>
        <authorList>
            <person name="Gupta D."/>
            <person name="Chintalapati S."/>
            <person name="Chintalapati V.R."/>
        </authorList>
    </citation>
    <scope>NUCLEOTIDE SEQUENCE [LARGE SCALE GENOMIC DNA]</scope>
    <source>
        <strain evidence="3 4">JA2-Mal</strain>
    </source>
</reference>
<protein>
    <submittedName>
        <fullName evidence="3">Sugar transferase</fullName>
    </submittedName>
</protein>
<keyword evidence="3" id="KW-0808">Transferase</keyword>
<dbReference type="PANTHER" id="PTHR30576">
    <property type="entry name" value="COLANIC BIOSYNTHESIS UDP-GLUCOSE LIPID CARRIER TRANSFERASE"/>
    <property type="match status" value="1"/>
</dbReference>
<keyword evidence="4" id="KW-1185">Reference proteome</keyword>
<proteinExistence type="inferred from homology"/>
<evidence type="ECO:0000313" key="4">
    <source>
        <dbReference type="Proteomes" id="UP000802098"/>
    </source>
</evidence>
<dbReference type="GO" id="GO:0016740">
    <property type="term" value="F:transferase activity"/>
    <property type="evidence" value="ECO:0007669"/>
    <property type="project" value="UniProtKB-KW"/>
</dbReference>